<evidence type="ECO:0000259" key="1">
    <source>
        <dbReference type="Pfam" id="PF02589"/>
    </source>
</evidence>
<dbReference type="InterPro" id="IPR003741">
    <property type="entry name" value="LUD_dom"/>
</dbReference>
<proteinExistence type="predicted"/>
<dbReference type="EMBL" id="JACRYT010000011">
    <property type="protein sequence ID" value="MBC6680228.1"/>
    <property type="molecule type" value="Genomic_DNA"/>
</dbReference>
<dbReference type="AlphaFoldDB" id="A0A923NQF8"/>
<feature type="domain" description="LUD" evidence="1">
    <location>
        <begin position="13"/>
        <end position="202"/>
    </location>
</feature>
<organism evidence="2 3">
    <name type="scientific">Zhenpiania hominis</name>
    <dbReference type="NCBI Taxonomy" id="2763644"/>
    <lineage>
        <taxon>Bacteria</taxon>
        <taxon>Bacillati</taxon>
        <taxon>Bacillota</taxon>
        <taxon>Clostridia</taxon>
        <taxon>Peptostreptococcales</taxon>
        <taxon>Anaerovoracaceae</taxon>
        <taxon>Zhenpiania</taxon>
    </lineage>
</organism>
<evidence type="ECO:0000313" key="2">
    <source>
        <dbReference type="EMBL" id="MBC6680228.1"/>
    </source>
</evidence>
<dbReference type="PIRSF" id="PIRSF020269">
    <property type="entry name" value="DUF1121"/>
    <property type="match status" value="1"/>
</dbReference>
<dbReference type="RefSeq" id="WP_187303331.1">
    <property type="nucleotide sequence ID" value="NZ_JACRYT010000011.1"/>
</dbReference>
<comment type="caution">
    <text evidence="2">The sequence shown here is derived from an EMBL/GenBank/DDBJ whole genome shotgun (WGS) entry which is preliminary data.</text>
</comment>
<dbReference type="Proteomes" id="UP000602647">
    <property type="component" value="Unassembled WGS sequence"/>
</dbReference>
<dbReference type="SUPFAM" id="SSF100950">
    <property type="entry name" value="NagB/RpiA/CoA transferase-like"/>
    <property type="match status" value="1"/>
</dbReference>
<dbReference type="PANTHER" id="PTHR36179:SF2">
    <property type="entry name" value="LUD DOMAIN-CONTAINING PROTEIN"/>
    <property type="match status" value="1"/>
</dbReference>
<gene>
    <name evidence="2" type="ORF">H9L42_10320</name>
</gene>
<reference evidence="2" key="1">
    <citation type="submission" date="2020-08" db="EMBL/GenBank/DDBJ databases">
        <title>Genome public.</title>
        <authorList>
            <person name="Liu C."/>
            <person name="Sun Q."/>
        </authorList>
    </citation>
    <scope>NUCLEOTIDE SEQUENCE</scope>
    <source>
        <strain evidence="2">BX12</strain>
    </source>
</reference>
<sequence>MEQNVKEANKRKIELLIRNLKKRNMIGYYCETAEDARRQIRAMIRDEDVVSWGGSTTLDQIGIKKDLSNVIDAMAAPPERAYEERRRTLTADVYLTSTNAITMDGELVNIDGVGNRVAAMCFGPNKVIVVAGANKIVENEEAAIARIKTDACPPNCIRLDKQTPCALTGKCGQCLTPGQTICSYTVTTRFNSIPDRVHVILVNEVLGY</sequence>
<dbReference type="Gene3D" id="3.40.50.10420">
    <property type="entry name" value="NagB/RpiA/CoA transferase-like"/>
    <property type="match status" value="1"/>
</dbReference>
<dbReference type="InterPro" id="IPR009501">
    <property type="entry name" value="UCP020269"/>
</dbReference>
<accession>A0A923NQF8</accession>
<dbReference type="InterPro" id="IPR037171">
    <property type="entry name" value="NagB/RpiA_transferase-like"/>
</dbReference>
<dbReference type="PANTHER" id="PTHR36179">
    <property type="entry name" value="LUD_DOM DOMAIN-CONTAINING PROTEIN"/>
    <property type="match status" value="1"/>
</dbReference>
<dbReference type="Pfam" id="PF02589">
    <property type="entry name" value="LUD_dom"/>
    <property type="match status" value="1"/>
</dbReference>
<keyword evidence="3" id="KW-1185">Reference proteome</keyword>
<protein>
    <submittedName>
        <fullName evidence="2">Lactate utilization protein</fullName>
    </submittedName>
</protein>
<dbReference type="InterPro" id="IPR024185">
    <property type="entry name" value="FTHF_cligase-like_sf"/>
</dbReference>
<evidence type="ECO:0000313" key="3">
    <source>
        <dbReference type="Proteomes" id="UP000602647"/>
    </source>
</evidence>
<name>A0A923NQF8_9FIRM</name>